<dbReference type="RefSeq" id="XP_012932127.1">
    <property type="nucleotide sequence ID" value="XM_013076673.2"/>
</dbReference>
<reference evidence="24" key="1">
    <citation type="submission" date="2025-08" db="UniProtKB">
        <authorList>
            <consortium name="RefSeq"/>
        </authorList>
    </citation>
    <scope>IDENTIFICATION</scope>
</reference>
<feature type="region of interest" description="Disordered" evidence="21">
    <location>
        <begin position="648"/>
        <end position="773"/>
    </location>
</feature>
<dbReference type="GO" id="GO:0030010">
    <property type="term" value="P:establishment of cell polarity"/>
    <property type="evidence" value="ECO:0007669"/>
    <property type="project" value="UniProtKB-ARBA"/>
</dbReference>
<feature type="region of interest" description="Disordered" evidence="21">
    <location>
        <begin position="1132"/>
        <end position="1155"/>
    </location>
</feature>
<dbReference type="Gene3D" id="1.25.10.10">
    <property type="entry name" value="Leucine-rich Repeat Variant"/>
    <property type="match status" value="4"/>
</dbReference>
<feature type="domain" description="TOG" evidence="22">
    <location>
        <begin position="1"/>
        <end position="232"/>
    </location>
</feature>
<dbReference type="GO" id="GO:0090307">
    <property type="term" value="P:mitotic spindle assembly"/>
    <property type="evidence" value="ECO:0007669"/>
    <property type="project" value="TreeGrafter"/>
</dbReference>
<protein>
    <recommendedName>
        <fullName evidence="18">CLIP-associating protein 1</fullName>
    </recommendedName>
    <alternativeName>
        <fullName evidence="19">Cytoplasmic linker-associated protein 1</fullName>
    </alternativeName>
</protein>
<dbReference type="InterPro" id="IPR048491">
    <property type="entry name" value="XMAP215_CLASP_TOG"/>
</dbReference>
<evidence type="ECO:0000256" key="3">
    <source>
        <dbReference type="ARBA" id="ARBA00004601"/>
    </source>
</evidence>
<dbReference type="Pfam" id="PF23271">
    <property type="entry name" value="HEAT_GCN1"/>
    <property type="match status" value="1"/>
</dbReference>
<dbReference type="Pfam" id="PF21041">
    <property type="entry name" value="XMAP215_CLASP_TOG"/>
    <property type="match status" value="1"/>
</dbReference>
<evidence type="ECO:0000256" key="16">
    <source>
        <dbReference type="ARBA" id="ARBA00023328"/>
    </source>
</evidence>
<feature type="compositionally biased region" description="Low complexity" evidence="21">
    <location>
        <begin position="548"/>
        <end position="567"/>
    </location>
</feature>
<dbReference type="FunFam" id="1.25.10.10:FF:000031">
    <property type="entry name" value="CLIP-associating protein 1 isoform 2"/>
    <property type="match status" value="1"/>
</dbReference>
<evidence type="ECO:0000256" key="8">
    <source>
        <dbReference type="ARBA" id="ARBA00022618"/>
    </source>
</evidence>
<dbReference type="GeneID" id="101723506"/>
<evidence type="ECO:0000256" key="2">
    <source>
        <dbReference type="ARBA" id="ARBA00004300"/>
    </source>
</evidence>
<proteinExistence type="inferred from homology"/>
<dbReference type="Pfam" id="PF21040">
    <property type="entry name" value="CEP104-like_TOG"/>
    <property type="match status" value="1"/>
</dbReference>
<dbReference type="GO" id="GO:0045180">
    <property type="term" value="C:basal cortex"/>
    <property type="evidence" value="ECO:0007669"/>
    <property type="project" value="TreeGrafter"/>
</dbReference>
<feature type="domain" description="TOG" evidence="22">
    <location>
        <begin position="846"/>
        <end position="1084"/>
    </location>
</feature>
<dbReference type="GO" id="GO:0008017">
    <property type="term" value="F:microtubule binding"/>
    <property type="evidence" value="ECO:0007669"/>
    <property type="project" value="UniProtKB-ARBA"/>
</dbReference>
<feature type="domain" description="TOG" evidence="22">
    <location>
        <begin position="1286"/>
        <end position="1524"/>
    </location>
</feature>
<keyword evidence="11" id="KW-0498">Mitosis</keyword>
<dbReference type="GO" id="GO:0005876">
    <property type="term" value="C:spindle microtubule"/>
    <property type="evidence" value="ECO:0007669"/>
    <property type="project" value="TreeGrafter"/>
</dbReference>
<gene>
    <name evidence="24" type="primary">Clasp1</name>
</gene>
<dbReference type="PROSITE" id="PS50077">
    <property type="entry name" value="HEAT_REPEAT"/>
    <property type="match status" value="1"/>
</dbReference>
<accession>A0AAX6R0B7</accession>
<dbReference type="GO" id="GO:0043515">
    <property type="term" value="F:kinetochore binding"/>
    <property type="evidence" value="ECO:0007669"/>
    <property type="project" value="TreeGrafter"/>
</dbReference>
<evidence type="ECO:0000256" key="11">
    <source>
        <dbReference type="ARBA" id="ARBA00022776"/>
    </source>
</evidence>
<name>A0AAX6R0B7_HETGA</name>
<evidence type="ECO:0000256" key="19">
    <source>
        <dbReference type="ARBA" id="ARBA00083433"/>
    </source>
</evidence>
<evidence type="ECO:0000256" key="5">
    <source>
        <dbReference type="ARBA" id="ARBA00009549"/>
    </source>
</evidence>
<feature type="compositionally biased region" description="Basic and acidic residues" evidence="21">
    <location>
        <begin position="1201"/>
        <end position="1213"/>
    </location>
</feature>
<dbReference type="InterPro" id="IPR024395">
    <property type="entry name" value="CLASP_N_dom"/>
</dbReference>
<evidence type="ECO:0000256" key="20">
    <source>
        <dbReference type="PROSITE-ProRule" id="PRU00103"/>
    </source>
</evidence>
<feature type="compositionally biased region" description="Low complexity" evidence="21">
    <location>
        <begin position="251"/>
        <end position="265"/>
    </location>
</feature>
<evidence type="ECO:0000256" key="7">
    <source>
        <dbReference type="ARBA" id="ARBA00022490"/>
    </source>
</evidence>
<feature type="compositionally biased region" description="Low complexity" evidence="21">
    <location>
        <begin position="698"/>
        <end position="717"/>
    </location>
</feature>
<evidence type="ECO:0000256" key="6">
    <source>
        <dbReference type="ARBA" id="ARBA00022454"/>
    </source>
</evidence>
<dbReference type="Proteomes" id="UP000694906">
    <property type="component" value="Unplaced"/>
</dbReference>
<comment type="function">
    <text evidence="17">Microtubule plus-end tracking protein that promotes the stabilization of dynamic microtubules. Involved in the nucleation of noncentrosomal microtubules originating from the trans-Golgi network (TGN). Required for the polarization of the cytoplasmic microtubule arrays in migrating cells towards the leading edge of the cell. May act at the cell cortex to enhance the frequency of rescue of depolymerizing microtubules by attaching their plus-ends to cortical platforms composed of ERC1 and PHLDB2. This cortical microtubule stabilizing activity is regulated at least in part by phosphatidylinositol 3-kinase signaling. Also performs a similar stabilizing function at the kinetochore which is essential for the bipolar alignment of chromosomes on the mitotic spindle.</text>
</comment>
<keyword evidence="6" id="KW-0158">Chromosome</keyword>
<feature type="region of interest" description="Disordered" evidence="21">
    <location>
        <begin position="1201"/>
        <end position="1266"/>
    </location>
</feature>
<feature type="region of interest" description="Disordered" evidence="21">
    <location>
        <begin position="1080"/>
        <end position="1117"/>
    </location>
</feature>
<feature type="compositionally biased region" description="Low complexity" evidence="21">
    <location>
        <begin position="1103"/>
        <end position="1112"/>
    </location>
</feature>
<keyword evidence="15" id="KW-0131">Cell cycle</keyword>
<keyword evidence="8" id="KW-0132">Cell division</keyword>
<dbReference type="InterPro" id="IPR011989">
    <property type="entry name" value="ARM-like"/>
</dbReference>
<evidence type="ECO:0000256" key="9">
    <source>
        <dbReference type="ARBA" id="ARBA00022701"/>
    </source>
</evidence>
<keyword evidence="14" id="KW-0206">Cytoskeleton</keyword>
<dbReference type="FunFam" id="1.25.10.10:FF:000005">
    <property type="entry name" value="CLIP-associating protein 1 isoform 2"/>
    <property type="match status" value="1"/>
</dbReference>
<keyword evidence="23" id="KW-1185">Reference proteome</keyword>
<feature type="region of interest" description="Disordered" evidence="21">
    <location>
        <begin position="543"/>
        <end position="632"/>
    </location>
</feature>
<evidence type="ECO:0000313" key="24">
    <source>
        <dbReference type="RefSeq" id="XP_012932127.1"/>
    </source>
</evidence>
<comment type="similarity">
    <text evidence="5">Belongs to the CLASP family.</text>
</comment>
<dbReference type="InterPro" id="IPR034085">
    <property type="entry name" value="TOG"/>
</dbReference>
<evidence type="ECO:0000256" key="15">
    <source>
        <dbReference type="ARBA" id="ARBA00023306"/>
    </source>
</evidence>
<dbReference type="PANTHER" id="PTHR21567:SF28">
    <property type="entry name" value="CLIP-ASSOCIATING PROTEIN 1"/>
    <property type="match status" value="1"/>
</dbReference>
<evidence type="ECO:0000256" key="10">
    <source>
        <dbReference type="ARBA" id="ARBA00022737"/>
    </source>
</evidence>
<feature type="domain" description="TOG" evidence="22">
    <location>
        <begin position="319"/>
        <end position="551"/>
    </location>
</feature>
<organism evidence="23 24">
    <name type="scientific">Heterocephalus glaber</name>
    <name type="common">Naked mole rat</name>
    <dbReference type="NCBI Taxonomy" id="10181"/>
    <lineage>
        <taxon>Eukaryota</taxon>
        <taxon>Metazoa</taxon>
        <taxon>Chordata</taxon>
        <taxon>Craniata</taxon>
        <taxon>Vertebrata</taxon>
        <taxon>Euteleostomi</taxon>
        <taxon>Mammalia</taxon>
        <taxon>Eutheria</taxon>
        <taxon>Euarchontoglires</taxon>
        <taxon>Glires</taxon>
        <taxon>Rodentia</taxon>
        <taxon>Hystricomorpha</taxon>
        <taxon>Bathyergidae</taxon>
        <taxon>Heterocephalus</taxon>
    </lineage>
</organism>
<keyword evidence="10" id="KW-0677">Repeat</keyword>
<feature type="compositionally biased region" description="Polar residues" evidence="21">
    <location>
        <begin position="669"/>
        <end position="683"/>
    </location>
</feature>
<feature type="region of interest" description="Disordered" evidence="21">
    <location>
        <begin position="817"/>
        <end position="836"/>
    </location>
</feature>
<feature type="compositionally biased region" description="Polar residues" evidence="21">
    <location>
        <begin position="749"/>
        <end position="758"/>
    </location>
</feature>
<dbReference type="InterPro" id="IPR021133">
    <property type="entry name" value="HEAT_type_2"/>
</dbReference>
<keyword evidence="12" id="KW-0995">Kinetochore</keyword>
<dbReference type="GO" id="GO:0005881">
    <property type="term" value="C:cytoplasmic microtubule"/>
    <property type="evidence" value="ECO:0007669"/>
    <property type="project" value="TreeGrafter"/>
</dbReference>
<evidence type="ECO:0000313" key="23">
    <source>
        <dbReference type="Proteomes" id="UP000694906"/>
    </source>
</evidence>
<evidence type="ECO:0000256" key="1">
    <source>
        <dbReference type="ARBA" id="ARBA00004186"/>
    </source>
</evidence>
<feature type="compositionally biased region" description="Low complexity" evidence="21">
    <location>
        <begin position="606"/>
        <end position="616"/>
    </location>
</feature>
<feature type="compositionally biased region" description="Low complexity" evidence="21">
    <location>
        <begin position="574"/>
        <end position="594"/>
    </location>
</feature>
<dbReference type="PANTHER" id="PTHR21567">
    <property type="entry name" value="CLASP"/>
    <property type="match status" value="1"/>
</dbReference>
<dbReference type="Pfam" id="PF12348">
    <property type="entry name" value="CLASP_N"/>
    <property type="match status" value="1"/>
</dbReference>
<evidence type="ECO:0000256" key="18">
    <source>
        <dbReference type="ARBA" id="ARBA00071710"/>
    </source>
</evidence>
<evidence type="ECO:0000256" key="4">
    <source>
        <dbReference type="ARBA" id="ARBA00004629"/>
    </source>
</evidence>
<dbReference type="InterPro" id="IPR057546">
    <property type="entry name" value="HEAT_GCN1"/>
</dbReference>
<feature type="compositionally biased region" description="Polar residues" evidence="21">
    <location>
        <begin position="1080"/>
        <end position="1094"/>
    </location>
</feature>
<keyword evidence="16" id="KW-0137">Centromere</keyword>
<dbReference type="GO" id="GO:0007026">
    <property type="term" value="P:negative regulation of microtubule depolymerization"/>
    <property type="evidence" value="ECO:0007669"/>
    <property type="project" value="UniProtKB-ARBA"/>
</dbReference>
<feature type="repeat" description="HEAT" evidence="20">
    <location>
        <begin position="168"/>
        <end position="206"/>
    </location>
</feature>
<evidence type="ECO:0000256" key="13">
    <source>
        <dbReference type="ARBA" id="ARBA00023034"/>
    </source>
</evidence>
<evidence type="ECO:0000256" key="12">
    <source>
        <dbReference type="ARBA" id="ARBA00022838"/>
    </source>
</evidence>
<sequence length="1535" mass="169408">MEPRMESCLAQVLQKDVGKRLQVGQELIDYFSDKQKSADLEHDQTMLDKLVDGLATSWVNSSNYKVVLLGMDILSALVTRLQDRFKAQIGTVLPSLIDRLGDSKDSVREQDQTLLLKIMDQAANPQYVWDRMLGGFKHKNFRTREGICLCLIATLNASGAHTLTLNKIVPHICNLLGDPNSQVRDAAINSLVEIYRHVGEPVRTDLSKKGLPQSRLSVIFTKFDEVQKSGNMVQSANDKNFDDEDSVDGNRPSSASSSSSKAPASSRRKIGMGTTRRLGSSTLGSKSSAAKEGAGAVDEEDFIKAFDDVPVVQIYSSRDLEESINKIREILSDDKHDWEQRVNALKKIRSLLLAGAAEYDNFFQHLRLLDGAFKLSAKDLRSQVVRETCITLGHLSSVLGNKFDHGAEAIMPTIFNLIPNSAKIMATSGVVAIRLIIRHTHIPRLIPVITSNCTSKSVAVRRRCFEFLDLLLQEWQTHSLERHISVLAETIKKGIHDADSEARIEARKCYWGFHSHFSREAEHLYHTLESSYQRALQSHLKNSDSIVSLPQSDRSSSSSQESLNRPLSAKRSPTGSTTSRASTVSTKSVSTTGSLQRSRSDIDVNAAASAKSKVSSTSGTMPFSSAAALPPGSYASLESRHMREDMEYIGLDSDGTTTKAEGRIRTRRQNSGSATSVASNPSDSRGRSRAKVVSQSQRSRSANPAGAGSRSSSPGKLLGSGYGGLTGSSSRGPPVTPSSEKRSKIPRSQGCSRETSPNRIGPDRFGLSQPGRIPGSVNAMRVLSTSTDLEAAVADALLLGDARSKKKPVRRRYEPYGMYSDDDANSDASSVCSERSYGSRNGGIPHYLRQTEDVAEVLNHCASSNWSERKEGLLGLQNLLKSQRTLSRVELKRLCEIFTRMFADPHSKRVFSMFLETLVDFIIIHKDDLQDWLFVLLTQLLKKMGADLLGSVQAKVQKALDVTRDSFPFDQQFNILMRFIVDQTQTPNLKVKVAILKYIESLARQMDPTDFVNSSETRLAVSRIITWTTEPKSSDVRKAAQIVLISLFELNTPEFTMLLGALPKTFQDGATKLLHNHLKNASNTSVGSPSNTIGRTPSRHPSSRTSPLTSPTNCSHGGLSPSRLWGWSADGLSKHPPPFSQPNSIPTAPSHKTLRRSYSPSMLDYDTENLNSEEIYSSLRGVTEAIEKFSFRSQEDLNEPIKRDGKKDFDIVSRDGGAASPATEGRGGSEVEGGRTALDNKTSLLNTQPPRAFPGPRARDYNPYPYSDTINTYDKTALKEAMFDDDMEQLRDVPIDHSDLVADLLKELSNHNERVEERKGALLELLKITREDSLGVWEEHFKTILLLLLETLGDKDHSIRALALRVLREILRNQPARFKNYAELTIMKTLEAHKDSHKEVVRAAEEAASTLASSIHPEQCIKVLCPIIQTADYPINLAAIKMQTKVVERIAKDSLLQLLADIIPGLLQGYDNTESSVRKASVFCLVAIYSVIGEDLKPHLAQLTGSKMKLLNLYIKRAQTTNSNSSSSSDVSTHS</sequence>
<dbReference type="GO" id="GO:0051301">
    <property type="term" value="P:cell division"/>
    <property type="evidence" value="ECO:0007669"/>
    <property type="project" value="UniProtKB-KW"/>
</dbReference>
<dbReference type="FunFam" id="1.25.10.10:FF:000001">
    <property type="entry name" value="CLIP-associating protein 1 isoform 2"/>
    <property type="match status" value="1"/>
</dbReference>
<evidence type="ECO:0000256" key="14">
    <source>
        <dbReference type="ARBA" id="ARBA00023212"/>
    </source>
</evidence>
<dbReference type="GO" id="GO:0000776">
    <property type="term" value="C:kinetochore"/>
    <property type="evidence" value="ECO:0007669"/>
    <property type="project" value="UniProtKB-KW"/>
</dbReference>
<keyword evidence="13" id="KW-0333">Golgi apparatus</keyword>
<dbReference type="GO" id="GO:0040001">
    <property type="term" value="P:establishment of mitotic spindle localization"/>
    <property type="evidence" value="ECO:0007669"/>
    <property type="project" value="TreeGrafter"/>
</dbReference>
<dbReference type="CTD" id="23332"/>
<dbReference type="SUPFAM" id="SSF48371">
    <property type="entry name" value="ARM repeat"/>
    <property type="match status" value="2"/>
</dbReference>
<feature type="region of interest" description="Disordered" evidence="21">
    <location>
        <begin position="231"/>
        <end position="292"/>
    </location>
</feature>
<evidence type="ECO:0000259" key="22">
    <source>
        <dbReference type="SMART" id="SM01349"/>
    </source>
</evidence>
<comment type="subcellular location">
    <subcellularLocation>
        <location evidence="4">Chromosome</location>
        <location evidence="4">Centromere</location>
        <location evidence="4">Kinetochore</location>
    </subcellularLocation>
    <subcellularLocation>
        <location evidence="2">Cytoplasm</location>
        <location evidence="2">Cytoskeleton</location>
        <location evidence="2">Microtubule organizing center</location>
        <location evidence="2">Centrosome</location>
    </subcellularLocation>
    <subcellularLocation>
        <location evidence="1">Cytoplasm</location>
        <location evidence="1">Cytoskeleton</location>
        <location evidence="1">Spindle</location>
    </subcellularLocation>
    <subcellularLocation>
        <location evidence="3">Golgi apparatus</location>
        <location evidence="3">trans-Golgi network</location>
    </subcellularLocation>
</comment>
<dbReference type="GO" id="GO:0072686">
    <property type="term" value="C:mitotic spindle"/>
    <property type="evidence" value="ECO:0007669"/>
    <property type="project" value="TreeGrafter"/>
</dbReference>
<dbReference type="SMART" id="SM01349">
    <property type="entry name" value="TOG"/>
    <property type="match status" value="4"/>
</dbReference>
<dbReference type="FunFam" id="1.25.10.10:FF:000006">
    <property type="entry name" value="CLIP-associating protein 1 isoform 2"/>
    <property type="match status" value="1"/>
</dbReference>
<keyword evidence="7" id="KW-0963">Cytoplasm</keyword>
<dbReference type="GO" id="GO:0005813">
    <property type="term" value="C:centrosome"/>
    <property type="evidence" value="ECO:0007669"/>
    <property type="project" value="UniProtKB-SubCell"/>
</dbReference>
<evidence type="ECO:0000256" key="17">
    <source>
        <dbReference type="ARBA" id="ARBA00055763"/>
    </source>
</evidence>
<dbReference type="InterPro" id="IPR016024">
    <property type="entry name" value="ARM-type_fold"/>
</dbReference>
<evidence type="ECO:0000256" key="21">
    <source>
        <dbReference type="SAM" id="MobiDB-lite"/>
    </source>
</evidence>
<dbReference type="GO" id="GO:0005794">
    <property type="term" value="C:Golgi apparatus"/>
    <property type="evidence" value="ECO:0007669"/>
    <property type="project" value="UniProtKB-SubCell"/>
</dbReference>
<feature type="compositionally biased region" description="Polar residues" evidence="21">
    <location>
        <begin position="1239"/>
        <end position="1249"/>
    </location>
</feature>
<keyword evidence="9" id="KW-0493">Microtubule</keyword>